<dbReference type="STRING" id="1291743.LOSG293_250240"/>
<dbReference type="InterPro" id="IPR013196">
    <property type="entry name" value="HTH_11"/>
</dbReference>
<dbReference type="AlphaFoldDB" id="A0A081BJW5"/>
<dbReference type="OrthoDB" id="9815009at2"/>
<dbReference type="RefSeq" id="WP_034528711.1">
    <property type="nucleotide sequence ID" value="NZ_BBAZ01000024.1"/>
</dbReference>
<organism evidence="3 4">
    <name type="scientific">Secundilactobacillus oryzae JCM 18671</name>
    <dbReference type="NCBI Taxonomy" id="1291743"/>
    <lineage>
        <taxon>Bacteria</taxon>
        <taxon>Bacillati</taxon>
        <taxon>Bacillota</taxon>
        <taxon>Bacilli</taxon>
        <taxon>Lactobacillales</taxon>
        <taxon>Lactobacillaceae</taxon>
        <taxon>Secundilactobacillus</taxon>
    </lineage>
</organism>
<dbReference type="Pfam" id="PF13280">
    <property type="entry name" value="WYL"/>
    <property type="match status" value="1"/>
</dbReference>
<dbReference type="Proteomes" id="UP000028700">
    <property type="component" value="Unassembled WGS sequence"/>
</dbReference>
<dbReference type="PANTHER" id="PTHR34580:SF9">
    <property type="entry name" value="SLL5097 PROTEIN"/>
    <property type="match status" value="1"/>
</dbReference>
<evidence type="ECO:0000313" key="4">
    <source>
        <dbReference type="Proteomes" id="UP000028700"/>
    </source>
</evidence>
<dbReference type="InterPro" id="IPR036390">
    <property type="entry name" value="WH_DNA-bd_sf"/>
</dbReference>
<keyword evidence="4" id="KW-1185">Reference proteome</keyword>
<dbReference type="Pfam" id="PF08279">
    <property type="entry name" value="HTH_11"/>
    <property type="match status" value="1"/>
</dbReference>
<reference evidence="3" key="1">
    <citation type="journal article" date="2014" name="Genome Announc.">
        <title>Draft Genome Sequence of Lactobacillus oryzae Strain SG293T.</title>
        <authorList>
            <person name="Tanizawa Y."/>
            <person name="Fujisawa T."/>
            <person name="Mochizuki T."/>
            <person name="Kaminuma E."/>
            <person name="Nakamura Y."/>
            <person name="Tohno M."/>
        </authorList>
    </citation>
    <scope>NUCLEOTIDE SEQUENCE [LARGE SCALE GENOMIC DNA]</scope>
    <source>
        <strain evidence="3">SG293</strain>
    </source>
</reference>
<dbReference type="SUPFAM" id="SSF46785">
    <property type="entry name" value="Winged helix' DNA-binding domain"/>
    <property type="match status" value="1"/>
</dbReference>
<sequence>MKKSERLNQELIFLSDKYAFQLKDLMTEFAISKRTALRDIEELESIGLALYAESGRHGGYRLINQLPLIPIYFNNEEIQAIFFALDALKLISNTPFEKSYTRIEEKLMTTLSPERKGTVADMLAAVHYYNVPPVNNTMALKSILTAILQEKVVHTRYIQYGTENIQLQIYELFYRNGIWFTSAWNLTMQRWGTYRCDYMTELSIDDTVVAPFSRQDLTQLQTNYESTYHNIPFRCRLTPFGKELFLKNHYPNMKLETINGIPYMTGGYNQEELAYMTHFLVSLGKHVTIEFPEQLKQSYLTELQNMLNRYK</sequence>
<dbReference type="InterPro" id="IPR026881">
    <property type="entry name" value="WYL_dom"/>
</dbReference>
<evidence type="ECO:0000259" key="2">
    <source>
        <dbReference type="Pfam" id="PF13280"/>
    </source>
</evidence>
<dbReference type="eggNOG" id="COG2378">
    <property type="taxonomic scope" value="Bacteria"/>
</dbReference>
<proteinExistence type="predicted"/>
<evidence type="ECO:0000313" key="3">
    <source>
        <dbReference type="EMBL" id="GAK48333.1"/>
    </source>
</evidence>
<name>A0A081BJW5_9LACO</name>
<dbReference type="InterPro" id="IPR036388">
    <property type="entry name" value="WH-like_DNA-bd_sf"/>
</dbReference>
<gene>
    <name evidence="3" type="ORF">LOSG293_250240</name>
</gene>
<feature type="domain" description="Helix-turn-helix type 11" evidence="1">
    <location>
        <begin position="6"/>
        <end position="61"/>
    </location>
</feature>
<accession>A0A081BJW5</accession>
<dbReference type="PANTHER" id="PTHR34580">
    <property type="match status" value="1"/>
</dbReference>
<protein>
    <submittedName>
        <fullName evidence="3">Transcriptional regulator</fullName>
    </submittedName>
</protein>
<dbReference type="EMBL" id="BBJM01000025">
    <property type="protein sequence ID" value="GAK48333.1"/>
    <property type="molecule type" value="Genomic_DNA"/>
</dbReference>
<dbReference type="InterPro" id="IPR051534">
    <property type="entry name" value="CBASS_pafABC_assoc_protein"/>
</dbReference>
<comment type="caution">
    <text evidence="3">The sequence shown here is derived from an EMBL/GenBank/DDBJ whole genome shotgun (WGS) entry which is preliminary data.</text>
</comment>
<feature type="domain" description="WYL" evidence="2">
    <location>
        <begin position="140"/>
        <end position="202"/>
    </location>
</feature>
<evidence type="ECO:0000259" key="1">
    <source>
        <dbReference type="Pfam" id="PF08279"/>
    </source>
</evidence>
<dbReference type="Gene3D" id="1.10.10.10">
    <property type="entry name" value="Winged helix-like DNA-binding domain superfamily/Winged helix DNA-binding domain"/>
    <property type="match status" value="1"/>
</dbReference>